<comment type="caution">
    <text evidence="7">The sequence shown here is derived from an EMBL/GenBank/DDBJ whole genome shotgun (WGS) entry which is preliminary data.</text>
</comment>
<feature type="domain" description="RNA-binding S4" evidence="6">
    <location>
        <begin position="1"/>
        <end position="64"/>
    </location>
</feature>
<keyword evidence="1 5" id="KW-0820">tRNA-binding</keyword>
<name>A0ABS5QW92_9LACO</name>
<reference evidence="7 8" key="1">
    <citation type="submission" date="2020-02" db="EMBL/GenBank/DDBJ databases">
        <title>Fructobacillus sp. isolated from paper mulberry of Taiwan.</title>
        <authorList>
            <person name="Lin S.-T."/>
        </authorList>
    </citation>
    <scope>NUCLEOTIDE SEQUENCE [LARGE SCALE GENOMIC DNA]</scope>
    <source>
        <strain evidence="7 8">M1-21</strain>
    </source>
</reference>
<evidence type="ECO:0000256" key="2">
    <source>
        <dbReference type="ARBA" id="ARBA00022730"/>
    </source>
</evidence>
<evidence type="ECO:0000256" key="5">
    <source>
        <dbReference type="HAMAP-Rule" id="MF_00871"/>
    </source>
</evidence>
<sequence>MRIDKFLKLSRIIKRRTVAKELADQGRISINGKVAKSSASVGTNDEVEIRFGNKTSTFKVLKLQDIVKKDEAAEMYEVLSEKYERDYQNENNEG</sequence>
<dbReference type="SUPFAM" id="SSF55174">
    <property type="entry name" value="Alpha-L RNA-binding motif"/>
    <property type="match status" value="1"/>
</dbReference>
<dbReference type="HAMAP" id="MF_00871">
    <property type="entry name" value="RqcP"/>
    <property type="match status" value="1"/>
</dbReference>
<keyword evidence="2 5" id="KW-0699">rRNA-binding</keyword>
<dbReference type="PROSITE" id="PS50889">
    <property type="entry name" value="S4"/>
    <property type="match status" value="1"/>
</dbReference>
<evidence type="ECO:0000256" key="1">
    <source>
        <dbReference type="ARBA" id="ARBA00022555"/>
    </source>
</evidence>
<proteinExistence type="inferred from homology"/>
<protein>
    <recommendedName>
        <fullName evidence="5">RQC P-site tRNA stabilizing factor</fullName>
        <shortName evidence="5">RqcP</shortName>
    </recommendedName>
    <alternativeName>
        <fullName evidence="5">Ribosome-associated protein quality control protein P</fullName>
    </alternativeName>
</protein>
<keyword evidence="4 5" id="KW-0648">Protein biosynthesis</keyword>
<keyword evidence="3 5" id="KW-0694">RNA-binding</keyword>
<accession>A0ABS5QW92</accession>
<evidence type="ECO:0000256" key="3">
    <source>
        <dbReference type="ARBA" id="ARBA00022884"/>
    </source>
</evidence>
<comment type="subunit">
    <text evidence="5">Associates with stalled 50S ribosomal subunits. Binds to RqcH, 23S rRNA and the P-site tRNA. Does not require RqcH for association with 50S subunits.</text>
</comment>
<dbReference type="RefSeq" id="WP_213793379.1">
    <property type="nucleotide sequence ID" value="NZ_JAAMFJ010000007.1"/>
</dbReference>
<dbReference type="Proteomes" id="UP000735205">
    <property type="component" value="Unassembled WGS sequence"/>
</dbReference>
<dbReference type="CDD" id="cd00165">
    <property type="entry name" value="S4"/>
    <property type="match status" value="1"/>
</dbReference>
<gene>
    <name evidence="5" type="primary">rqcP</name>
    <name evidence="7" type="ORF">G6R28_06255</name>
</gene>
<evidence type="ECO:0000259" key="6">
    <source>
        <dbReference type="SMART" id="SM00363"/>
    </source>
</evidence>
<evidence type="ECO:0000313" key="7">
    <source>
        <dbReference type="EMBL" id="MBS9336830.1"/>
    </source>
</evidence>
<evidence type="ECO:0000313" key="8">
    <source>
        <dbReference type="Proteomes" id="UP000735205"/>
    </source>
</evidence>
<dbReference type="Pfam" id="PF01479">
    <property type="entry name" value="S4"/>
    <property type="match status" value="1"/>
</dbReference>
<dbReference type="SMART" id="SM00363">
    <property type="entry name" value="S4"/>
    <property type="match status" value="1"/>
</dbReference>
<comment type="similarity">
    <text evidence="5">Belongs to the RqcP family.</text>
</comment>
<dbReference type="InterPro" id="IPR036986">
    <property type="entry name" value="S4_RNA-bd_sf"/>
</dbReference>
<dbReference type="InterPro" id="IPR025490">
    <property type="entry name" value="RqcP"/>
</dbReference>
<comment type="function">
    <text evidence="5">Key component of the ribosome quality control system (RQC), a ribosome-associated complex that mediates the extraction of incompletely synthesized nascent chains from stalled ribosomes and their subsequent degradation. RqcH recruits Ala-charged tRNA, and with RqcP directs the elongation of stalled nascent chains on 50S ribosomal subunits, leading to non-templated C-terminal alanine extensions (Ala tail). The Ala tail promotes nascent chain degradation. RqcP is associated with the translocation-like movement of the peptidyl-tRNA from the A-site into the P-site.</text>
</comment>
<dbReference type="PIRSF" id="PIRSF038881">
    <property type="entry name" value="RNAbp_HP1423"/>
    <property type="match status" value="1"/>
</dbReference>
<dbReference type="InterPro" id="IPR002942">
    <property type="entry name" value="S4_RNA-bd"/>
</dbReference>
<organism evidence="7 8">
    <name type="scientific">Fructobacillus papyrifericola</name>
    <dbReference type="NCBI Taxonomy" id="2713172"/>
    <lineage>
        <taxon>Bacteria</taxon>
        <taxon>Bacillati</taxon>
        <taxon>Bacillota</taxon>
        <taxon>Bacilli</taxon>
        <taxon>Lactobacillales</taxon>
        <taxon>Lactobacillaceae</taxon>
        <taxon>Fructobacillus</taxon>
    </lineage>
</organism>
<dbReference type="EMBL" id="JAAMFJ010000007">
    <property type="protein sequence ID" value="MBS9336830.1"/>
    <property type="molecule type" value="Genomic_DNA"/>
</dbReference>
<keyword evidence="8" id="KW-1185">Reference proteome</keyword>
<dbReference type="Gene3D" id="3.10.290.10">
    <property type="entry name" value="RNA-binding S4 domain"/>
    <property type="match status" value="1"/>
</dbReference>
<evidence type="ECO:0000256" key="4">
    <source>
        <dbReference type="ARBA" id="ARBA00022917"/>
    </source>
</evidence>